<feature type="transmembrane region" description="Helical" evidence="7">
    <location>
        <begin position="155"/>
        <end position="178"/>
    </location>
</feature>
<evidence type="ECO:0000256" key="1">
    <source>
        <dbReference type="ARBA" id="ARBA00004651"/>
    </source>
</evidence>
<feature type="transmembrane region" description="Helical" evidence="7">
    <location>
        <begin position="6"/>
        <end position="36"/>
    </location>
</feature>
<keyword evidence="3" id="KW-1003">Cell membrane</keyword>
<dbReference type="GO" id="GO:0016682">
    <property type="term" value="F:oxidoreductase activity, acting on diphenols and related substances as donors, oxygen as acceptor"/>
    <property type="evidence" value="ECO:0007669"/>
    <property type="project" value="TreeGrafter"/>
</dbReference>
<dbReference type="InterPro" id="IPR003317">
    <property type="entry name" value="Cyt-d_oxidase_su2"/>
</dbReference>
<dbReference type="Pfam" id="PF02322">
    <property type="entry name" value="Cyt_bd_oxida_II"/>
    <property type="match status" value="1"/>
</dbReference>
<comment type="similarity">
    <text evidence="2">Belongs to the cytochrome ubiquinol oxidase subunit 2 family.</text>
</comment>
<feature type="transmembrane region" description="Helical" evidence="7">
    <location>
        <begin position="190"/>
        <end position="209"/>
    </location>
</feature>
<keyword evidence="5 7" id="KW-1133">Transmembrane helix</keyword>
<evidence type="ECO:0000256" key="6">
    <source>
        <dbReference type="ARBA" id="ARBA00023136"/>
    </source>
</evidence>
<gene>
    <name evidence="8" type="primary">cydB</name>
    <name evidence="8" type="ORF">EU555_29820</name>
</gene>
<accession>A0A4Z0NGJ3</accession>
<dbReference type="PANTHER" id="PTHR43141:SF4">
    <property type="entry name" value="CYTOCHROME BD2 SUBUNIT II"/>
    <property type="match status" value="1"/>
</dbReference>
<organism evidence="8 9">
    <name type="scientific">Methylobacterium nonmethylotrophicum</name>
    <dbReference type="NCBI Taxonomy" id="1141884"/>
    <lineage>
        <taxon>Bacteria</taxon>
        <taxon>Pseudomonadati</taxon>
        <taxon>Pseudomonadota</taxon>
        <taxon>Alphaproteobacteria</taxon>
        <taxon>Hyphomicrobiales</taxon>
        <taxon>Methylobacteriaceae</taxon>
        <taxon>Methylobacterium</taxon>
    </lineage>
</organism>
<sequence length="333" mass="36590">MFDFLPIWIVILGLAVFFYVLLDGFDLGVGILYGFAPAEDRPLLMNSIAPIWDGNETWLILGGVGLLAVFPLAYAIIIPAVYFPILLMLLALVFRGVAFEFQFKNPAIRRLWRWGFCLGSVLATLAQGFVLGAFVQGFRVKGRDFAGTSFDWLTPFAATTGVALLLGYALLGAGWLVLKTEGHLQDWARRMGRICLLGVLAAIAVVSLWTPLADPAVAARWFSWPNVAFLAPVPVLTALAALAAWRALNGWGPDAGPFLWAMLLFLLSYLGIAISLWPYIVPRQVTVWEAASSQGTQAFLLIGTLFLLPVIAVYSSWSYWVFRGKVRGDVGYH</sequence>
<comment type="caution">
    <text evidence="8">The sequence shown here is derived from an EMBL/GenBank/DDBJ whole genome shotgun (WGS) entry which is preliminary data.</text>
</comment>
<evidence type="ECO:0000256" key="2">
    <source>
        <dbReference type="ARBA" id="ARBA00007543"/>
    </source>
</evidence>
<feature type="transmembrane region" description="Helical" evidence="7">
    <location>
        <begin position="221"/>
        <end position="245"/>
    </location>
</feature>
<protein>
    <submittedName>
        <fullName evidence="8">Cytochrome d ubiquinol oxidase subunit II</fullName>
    </submittedName>
</protein>
<proteinExistence type="inferred from homology"/>
<reference evidence="8 9" key="1">
    <citation type="submission" date="2019-04" db="EMBL/GenBank/DDBJ databases">
        <authorList>
            <person name="Feng G."/>
            <person name="Zhu H."/>
        </authorList>
    </citation>
    <scope>NUCLEOTIDE SEQUENCE [LARGE SCALE GENOMIC DNA]</scope>
    <source>
        <strain evidence="8 9">6HR-1</strain>
    </source>
</reference>
<dbReference type="EMBL" id="SRLB01000034">
    <property type="protein sequence ID" value="TGD95083.1"/>
    <property type="molecule type" value="Genomic_DNA"/>
</dbReference>
<evidence type="ECO:0000256" key="5">
    <source>
        <dbReference type="ARBA" id="ARBA00022989"/>
    </source>
</evidence>
<evidence type="ECO:0000313" key="8">
    <source>
        <dbReference type="EMBL" id="TGD95083.1"/>
    </source>
</evidence>
<feature type="transmembrane region" description="Helical" evidence="7">
    <location>
        <begin position="82"/>
        <end position="99"/>
    </location>
</feature>
<feature type="transmembrane region" description="Helical" evidence="7">
    <location>
        <begin position="257"/>
        <end position="280"/>
    </location>
</feature>
<name>A0A4Z0NGJ3_9HYPH</name>
<evidence type="ECO:0000313" key="9">
    <source>
        <dbReference type="Proteomes" id="UP000297535"/>
    </source>
</evidence>
<dbReference type="Proteomes" id="UP000297535">
    <property type="component" value="Unassembled WGS sequence"/>
</dbReference>
<dbReference type="OrthoDB" id="9776710at2"/>
<dbReference type="PANTHER" id="PTHR43141">
    <property type="entry name" value="CYTOCHROME BD2 SUBUNIT II"/>
    <property type="match status" value="1"/>
</dbReference>
<dbReference type="NCBIfam" id="TIGR00203">
    <property type="entry name" value="cydB"/>
    <property type="match status" value="1"/>
</dbReference>
<keyword evidence="4 7" id="KW-0812">Transmembrane</keyword>
<dbReference type="GO" id="GO:0009055">
    <property type="term" value="F:electron transfer activity"/>
    <property type="evidence" value="ECO:0007669"/>
    <property type="project" value="TreeGrafter"/>
</dbReference>
<evidence type="ECO:0000256" key="7">
    <source>
        <dbReference type="SAM" id="Phobius"/>
    </source>
</evidence>
<dbReference type="GO" id="GO:0005886">
    <property type="term" value="C:plasma membrane"/>
    <property type="evidence" value="ECO:0007669"/>
    <property type="project" value="UniProtKB-SubCell"/>
</dbReference>
<dbReference type="AlphaFoldDB" id="A0A4Z0NGJ3"/>
<feature type="transmembrane region" description="Helical" evidence="7">
    <location>
        <begin position="300"/>
        <end position="322"/>
    </location>
</feature>
<dbReference type="GO" id="GO:0019646">
    <property type="term" value="P:aerobic electron transport chain"/>
    <property type="evidence" value="ECO:0007669"/>
    <property type="project" value="TreeGrafter"/>
</dbReference>
<comment type="subcellular location">
    <subcellularLocation>
        <location evidence="1">Cell membrane</location>
        <topology evidence="1">Multi-pass membrane protein</topology>
    </subcellularLocation>
</comment>
<evidence type="ECO:0000256" key="4">
    <source>
        <dbReference type="ARBA" id="ARBA00022692"/>
    </source>
</evidence>
<keyword evidence="9" id="KW-1185">Reference proteome</keyword>
<feature type="transmembrane region" description="Helical" evidence="7">
    <location>
        <begin position="111"/>
        <end position="135"/>
    </location>
</feature>
<evidence type="ECO:0000256" key="3">
    <source>
        <dbReference type="ARBA" id="ARBA00022475"/>
    </source>
</evidence>
<dbReference type="GO" id="GO:0070069">
    <property type="term" value="C:cytochrome complex"/>
    <property type="evidence" value="ECO:0007669"/>
    <property type="project" value="TreeGrafter"/>
</dbReference>
<keyword evidence="6 7" id="KW-0472">Membrane</keyword>